<keyword evidence="1" id="KW-0812">Transmembrane</keyword>
<dbReference type="PANTHER" id="PTHR34149:SF5">
    <property type="entry name" value="TRANSMEMBRANE PROTEIN"/>
    <property type="match status" value="1"/>
</dbReference>
<keyword evidence="2" id="KW-1185">Reference proteome</keyword>
<dbReference type="WBParaSite" id="sdigi.contig1178.g10255.t1">
    <property type="protein sequence ID" value="sdigi.contig1178.g10255.t1"/>
    <property type="gene ID" value="sdigi.contig1178.g10255"/>
</dbReference>
<feature type="transmembrane region" description="Helical" evidence="1">
    <location>
        <begin position="7"/>
        <end position="25"/>
    </location>
</feature>
<accession>A0A915PHU7</accession>
<evidence type="ECO:0000256" key="1">
    <source>
        <dbReference type="SAM" id="Phobius"/>
    </source>
</evidence>
<proteinExistence type="predicted"/>
<protein>
    <submittedName>
        <fullName evidence="3">Uncharacterized protein</fullName>
    </submittedName>
</protein>
<reference evidence="3" key="1">
    <citation type="submission" date="2022-11" db="UniProtKB">
        <authorList>
            <consortium name="WormBaseParasite"/>
        </authorList>
    </citation>
    <scope>IDENTIFICATION</scope>
</reference>
<dbReference type="PANTHER" id="PTHR34149">
    <property type="entry name" value="PROTEIN CBG11905-RELATED"/>
    <property type="match status" value="1"/>
</dbReference>
<name>A0A915PHU7_9BILA</name>
<keyword evidence="1" id="KW-0472">Membrane</keyword>
<dbReference type="Proteomes" id="UP000887581">
    <property type="component" value="Unplaced"/>
</dbReference>
<dbReference type="Pfam" id="PF10853">
    <property type="entry name" value="DUF2650"/>
    <property type="match status" value="1"/>
</dbReference>
<keyword evidence="1" id="KW-1133">Transmembrane helix</keyword>
<dbReference type="InterPro" id="IPR022559">
    <property type="entry name" value="SUP-1-like"/>
</dbReference>
<evidence type="ECO:0000313" key="3">
    <source>
        <dbReference type="WBParaSite" id="sdigi.contig1178.g10255.t1"/>
    </source>
</evidence>
<organism evidence="2 3">
    <name type="scientific">Setaria digitata</name>
    <dbReference type="NCBI Taxonomy" id="48799"/>
    <lineage>
        <taxon>Eukaryota</taxon>
        <taxon>Metazoa</taxon>
        <taxon>Ecdysozoa</taxon>
        <taxon>Nematoda</taxon>
        <taxon>Chromadorea</taxon>
        <taxon>Rhabditida</taxon>
        <taxon>Spirurina</taxon>
        <taxon>Spiruromorpha</taxon>
        <taxon>Filarioidea</taxon>
        <taxon>Setariidae</taxon>
        <taxon>Setaria</taxon>
    </lineage>
</organism>
<dbReference type="AlphaFoldDB" id="A0A915PHU7"/>
<sequence>MLLRLCTLYITIVFYCLINGILAPIEVWPDPVDDGRERFPKPTSWSDKNYGQWCRNRTISRHIQCQMGSALYYYTCCGETGTECCFRLQPAVIAYSLSVIFITLFSLIFNFLLNSNMICSVEDVTDSSDEE</sequence>
<evidence type="ECO:0000313" key="2">
    <source>
        <dbReference type="Proteomes" id="UP000887581"/>
    </source>
</evidence>
<feature type="transmembrane region" description="Helical" evidence="1">
    <location>
        <begin position="92"/>
        <end position="113"/>
    </location>
</feature>